<dbReference type="EMBL" id="MTCZ01000039">
    <property type="protein sequence ID" value="OWP84383.1"/>
    <property type="molecule type" value="Genomic_DNA"/>
</dbReference>
<feature type="domain" description="CAAX prenyl protease 2/Lysostaphin resistance protein A-like" evidence="2">
    <location>
        <begin position="144"/>
        <end position="242"/>
    </location>
</feature>
<protein>
    <submittedName>
        <fullName evidence="3">Abortive phage infection protein</fullName>
    </submittedName>
</protein>
<feature type="transmembrane region" description="Helical" evidence="1">
    <location>
        <begin position="204"/>
        <end position="225"/>
    </location>
</feature>
<dbReference type="Pfam" id="PF02517">
    <property type="entry name" value="Rce1-like"/>
    <property type="match status" value="1"/>
</dbReference>
<dbReference type="PANTHER" id="PTHR39430:SF1">
    <property type="entry name" value="PROTEASE"/>
    <property type="match status" value="1"/>
</dbReference>
<feature type="transmembrane region" description="Helical" evidence="1">
    <location>
        <begin position="65"/>
        <end position="88"/>
    </location>
</feature>
<keyword evidence="1" id="KW-0472">Membrane</keyword>
<feature type="transmembrane region" description="Helical" evidence="1">
    <location>
        <begin position="16"/>
        <end position="40"/>
    </location>
</feature>
<dbReference type="GO" id="GO:0080120">
    <property type="term" value="P:CAAX-box protein maturation"/>
    <property type="evidence" value="ECO:0007669"/>
    <property type="project" value="UniProtKB-ARBA"/>
</dbReference>
<evidence type="ECO:0000256" key="1">
    <source>
        <dbReference type="SAM" id="Phobius"/>
    </source>
</evidence>
<evidence type="ECO:0000259" key="2">
    <source>
        <dbReference type="Pfam" id="PF02517"/>
    </source>
</evidence>
<feature type="transmembrane region" description="Helical" evidence="1">
    <location>
        <begin position="181"/>
        <end position="198"/>
    </location>
</feature>
<name>A0A246GJC6_9FLAO</name>
<feature type="transmembrane region" description="Helical" evidence="1">
    <location>
        <begin position="237"/>
        <end position="258"/>
    </location>
</feature>
<reference evidence="3 4" key="1">
    <citation type="journal article" date="2017" name="Infect. Genet. Evol.">
        <title>Comparative genome analysis of fish pathogen Flavobacterium columnare reveals extensive sequence diversity within the species.</title>
        <authorList>
            <person name="Kayansamruaj P."/>
            <person name="Dong H.T."/>
            <person name="Hirono I."/>
            <person name="Kondo H."/>
            <person name="Senapin S."/>
            <person name="Rodkhum C."/>
        </authorList>
    </citation>
    <scope>NUCLEOTIDE SEQUENCE [LARGE SCALE GENOMIC DNA]</scope>
    <source>
        <strain evidence="3 4">1215</strain>
    </source>
</reference>
<accession>A0A246GJC6</accession>
<gene>
    <name evidence="3" type="ORF">BWK59_05645</name>
</gene>
<keyword evidence="1" id="KW-0812">Transmembrane</keyword>
<dbReference type="InterPro" id="IPR003675">
    <property type="entry name" value="Rce1/LyrA-like_dom"/>
</dbReference>
<comment type="caution">
    <text evidence="3">The sequence shown here is derived from an EMBL/GenBank/DDBJ whole genome shotgun (WGS) entry which is preliminary data.</text>
</comment>
<feature type="transmembrane region" description="Helical" evidence="1">
    <location>
        <begin position="270"/>
        <end position="289"/>
    </location>
</feature>
<dbReference type="AlphaFoldDB" id="A0A246GJC6"/>
<dbReference type="RefSeq" id="WP_088391876.1">
    <property type="nucleotide sequence ID" value="NZ_MTCZ01000039.1"/>
</dbReference>
<sequence>MFLEQAFFRGNKFWKYLLGTFIVFIAALIGQIPFMMAVFLKLEEKGDTIYGKNEVALLQVLDTNFGLFLMLLSFVFAFLGFIFVVKIVHKQSLIKIITSRKNIDWNRVFFSFAIWTLFQVIITGFSYLLSPTDFEWNFELKSFLLLFLIGVLMIPIQTTIEELMFRGYLMQGFAFVSKNKLFPLVLTSLIFGLLHMSNPEVDQIGKVLILYYIGIGFFLGVITLLDEGMELSLGFHAANNLITALLVTSNWTVLQTASILKDVSKPELSIALFLPIFVVLPLLFVIFFNKYKWRNWKEKLTGTIFIQDK</sequence>
<evidence type="ECO:0000313" key="4">
    <source>
        <dbReference type="Proteomes" id="UP000197768"/>
    </source>
</evidence>
<keyword evidence="1" id="KW-1133">Transmembrane helix</keyword>
<organism evidence="3 4">
    <name type="scientific">Flavobacterium davisii</name>
    <dbReference type="NCBI Taxonomy" id="2906077"/>
    <lineage>
        <taxon>Bacteria</taxon>
        <taxon>Pseudomonadati</taxon>
        <taxon>Bacteroidota</taxon>
        <taxon>Flavobacteriia</taxon>
        <taxon>Flavobacteriales</taxon>
        <taxon>Flavobacteriaceae</taxon>
        <taxon>Flavobacterium</taxon>
    </lineage>
</organism>
<dbReference type="Proteomes" id="UP000197768">
    <property type="component" value="Unassembled WGS sequence"/>
</dbReference>
<feature type="transmembrane region" description="Helical" evidence="1">
    <location>
        <begin position="142"/>
        <end position="160"/>
    </location>
</feature>
<dbReference type="PANTHER" id="PTHR39430">
    <property type="entry name" value="MEMBRANE-ASSOCIATED PROTEASE-RELATED"/>
    <property type="match status" value="1"/>
</dbReference>
<feature type="transmembrane region" description="Helical" evidence="1">
    <location>
        <begin position="108"/>
        <end position="130"/>
    </location>
</feature>
<proteinExistence type="predicted"/>
<evidence type="ECO:0000313" key="3">
    <source>
        <dbReference type="EMBL" id="OWP84383.1"/>
    </source>
</evidence>
<dbReference type="GO" id="GO:0004175">
    <property type="term" value="F:endopeptidase activity"/>
    <property type="evidence" value="ECO:0007669"/>
    <property type="project" value="UniProtKB-ARBA"/>
</dbReference>